<sequence>MAPSFFQILLDPSAPHLLLPPDFVYMHLRNKIPNGPIIQSTNGGYSWRLKIKQIGDSYCFTNGWNTVIKDIQLGFGDFLFFQLVDQSTFKMSIFSPDGCQKSLPSKIEEDDDIDDDDDEKEDGDDDDDDDDDEDDDDDDDDNDATHEVRSEDEKDDHEGNGDDEDPFFISIINNTHNRLLRFPAGFAELVGIDGEGTMTLKNVDGNE</sequence>
<keyword evidence="2" id="KW-1185">Reference proteome</keyword>
<reference evidence="2" key="1">
    <citation type="journal article" date="2022" name="Mol. Ecol. Resour.">
        <title>The genomes of chicory, endive, great burdock and yacon provide insights into Asteraceae palaeo-polyploidization history and plant inulin production.</title>
        <authorList>
            <person name="Fan W."/>
            <person name="Wang S."/>
            <person name="Wang H."/>
            <person name="Wang A."/>
            <person name="Jiang F."/>
            <person name="Liu H."/>
            <person name="Zhao H."/>
            <person name="Xu D."/>
            <person name="Zhang Y."/>
        </authorList>
    </citation>
    <scope>NUCLEOTIDE SEQUENCE [LARGE SCALE GENOMIC DNA]</scope>
    <source>
        <strain evidence="2">cv. Yunnan</strain>
    </source>
</reference>
<accession>A0ACB9DD64</accession>
<protein>
    <submittedName>
        <fullName evidence="1">Uncharacterized protein</fullName>
    </submittedName>
</protein>
<dbReference type="EMBL" id="CM042036">
    <property type="protein sequence ID" value="KAI3744532.1"/>
    <property type="molecule type" value="Genomic_DNA"/>
</dbReference>
<gene>
    <name evidence="1" type="ORF">L1987_57615</name>
</gene>
<organism evidence="1 2">
    <name type="scientific">Smallanthus sonchifolius</name>
    <dbReference type="NCBI Taxonomy" id="185202"/>
    <lineage>
        <taxon>Eukaryota</taxon>
        <taxon>Viridiplantae</taxon>
        <taxon>Streptophyta</taxon>
        <taxon>Embryophyta</taxon>
        <taxon>Tracheophyta</taxon>
        <taxon>Spermatophyta</taxon>
        <taxon>Magnoliopsida</taxon>
        <taxon>eudicotyledons</taxon>
        <taxon>Gunneridae</taxon>
        <taxon>Pentapetalae</taxon>
        <taxon>asterids</taxon>
        <taxon>campanulids</taxon>
        <taxon>Asterales</taxon>
        <taxon>Asteraceae</taxon>
        <taxon>Asteroideae</taxon>
        <taxon>Heliantheae alliance</taxon>
        <taxon>Millerieae</taxon>
        <taxon>Smallanthus</taxon>
    </lineage>
</organism>
<dbReference type="Proteomes" id="UP001056120">
    <property type="component" value="Linkage Group LG19"/>
</dbReference>
<reference evidence="1 2" key="2">
    <citation type="journal article" date="2022" name="Mol. Ecol. Resour.">
        <title>The genomes of chicory, endive, great burdock and yacon provide insights into Asteraceae paleo-polyploidization history and plant inulin production.</title>
        <authorList>
            <person name="Fan W."/>
            <person name="Wang S."/>
            <person name="Wang H."/>
            <person name="Wang A."/>
            <person name="Jiang F."/>
            <person name="Liu H."/>
            <person name="Zhao H."/>
            <person name="Xu D."/>
            <person name="Zhang Y."/>
        </authorList>
    </citation>
    <scope>NUCLEOTIDE SEQUENCE [LARGE SCALE GENOMIC DNA]</scope>
    <source>
        <strain evidence="2">cv. Yunnan</strain>
        <tissue evidence="1">Leaves</tissue>
    </source>
</reference>
<name>A0ACB9DD64_9ASTR</name>
<proteinExistence type="predicted"/>
<evidence type="ECO:0000313" key="2">
    <source>
        <dbReference type="Proteomes" id="UP001056120"/>
    </source>
</evidence>
<comment type="caution">
    <text evidence="1">The sequence shown here is derived from an EMBL/GenBank/DDBJ whole genome shotgun (WGS) entry which is preliminary data.</text>
</comment>
<evidence type="ECO:0000313" key="1">
    <source>
        <dbReference type="EMBL" id="KAI3744532.1"/>
    </source>
</evidence>